<evidence type="ECO:0000313" key="15">
    <source>
        <dbReference type="EMBL" id="CRK98378.1"/>
    </source>
</evidence>
<dbReference type="Gene3D" id="3.30.40.10">
    <property type="entry name" value="Zinc/RING finger domain, C3HC4 (zinc finger)"/>
    <property type="match status" value="1"/>
</dbReference>
<keyword evidence="6" id="KW-0479">Metal-binding</keyword>
<keyword evidence="8" id="KW-0833">Ubl conjugation pathway</keyword>
<dbReference type="PANTHER" id="PTHR45977:SF4">
    <property type="entry name" value="RING-TYPE DOMAIN-CONTAINING PROTEIN"/>
    <property type="match status" value="1"/>
</dbReference>
<reference evidence="15 16" key="1">
    <citation type="submission" date="2015-04" db="EMBL/GenBank/DDBJ databases">
        <authorList>
            <person name="Syromyatnikov M.Y."/>
            <person name="Popov V.N."/>
        </authorList>
    </citation>
    <scope>NUCLEOTIDE SEQUENCE [LARGE SCALE GENOMIC DNA]</scope>
</reference>
<comment type="catalytic activity">
    <reaction evidence="1">
        <text>S-ubiquitinyl-[E2 ubiquitin-conjugating enzyme]-L-cysteine + [acceptor protein]-L-lysine = [E2 ubiquitin-conjugating enzyme]-L-cysteine + N(6)-ubiquitinyl-[acceptor protein]-L-lysine.</text>
        <dbReference type="EC" id="2.3.2.27"/>
    </reaction>
</comment>
<dbReference type="EC" id="2.3.2.27" evidence="3"/>
<evidence type="ECO:0000256" key="8">
    <source>
        <dbReference type="ARBA" id="ARBA00022786"/>
    </source>
</evidence>
<feature type="compositionally biased region" description="Low complexity" evidence="13">
    <location>
        <begin position="1"/>
        <end position="26"/>
    </location>
</feature>
<protein>
    <recommendedName>
        <fullName evidence="3">RING-type E3 ubiquitin transferase</fullName>
        <ecNumber evidence="3">2.3.2.27</ecNumber>
    </recommendedName>
</protein>
<name>A0A1J1IF44_9DIPT</name>
<feature type="domain" description="RING-type" evidence="14">
    <location>
        <begin position="110"/>
        <end position="151"/>
    </location>
</feature>
<keyword evidence="4" id="KW-0808">Transferase</keyword>
<dbReference type="STRING" id="568069.A0A1J1IF44"/>
<organism evidence="15 16">
    <name type="scientific">Clunio marinus</name>
    <dbReference type="NCBI Taxonomy" id="568069"/>
    <lineage>
        <taxon>Eukaryota</taxon>
        <taxon>Metazoa</taxon>
        <taxon>Ecdysozoa</taxon>
        <taxon>Arthropoda</taxon>
        <taxon>Hexapoda</taxon>
        <taxon>Insecta</taxon>
        <taxon>Pterygota</taxon>
        <taxon>Neoptera</taxon>
        <taxon>Endopterygota</taxon>
        <taxon>Diptera</taxon>
        <taxon>Nematocera</taxon>
        <taxon>Chironomoidea</taxon>
        <taxon>Chironomidae</taxon>
        <taxon>Clunio</taxon>
    </lineage>
</organism>
<evidence type="ECO:0000256" key="2">
    <source>
        <dbReference type="ARBA" id="ARBA00004141"/>
    </source>
</evidence>
<keyword evidence="16" id="KW-1185">Reference proteome</keyword>
<keyword evidence="10" id="KW-1133">Transmembrane helix</keyword>
<dbReference type="PROSITE" id="PS50089">
    <property type="entry name" value="ZF_RING_2"/>
    <property type="match status" value="1"/>
</dbReference>
<accession>A0A1J1IF44</accession>
<keyword evidence="7 12" id="KW-0863">Zinc-finger</keyword>
<evidence type="ECO:0000256" key="7">
    <source>
        <dbReference type="ARBA" id="ARBA00022771"/>
    </source>
</evidence>
<evidence type="ECO:0000259" key="14">
    <source>
        <dbReference type="PROSITE" id="PS50089"/>
    </source>
</evidence>
<evidence type="ECO:0000256" key="5">
    <source>
        <dbReference type="ARBA" id="ARBA00022692"/>
    </source>
</evidence>
<sequence length="160" mass="18470">MTNVESEVILIESSSEGEDSVMIIDSSSEEEEMDTINIQSSSEDDDEDEAYTGLLVEVEMPPDYHPPTINDNNDEDADEGDHRENDHVFDINEHTYAYLYEGEHVHDKECSICLNAFIINARVRRLQCFHLFHMDCINPWCQRRKICPLCQQDIANAEEN</sequence>
<evidence type="ECO:0000256" key="6">
    <source>
        <dbReference type="ARBA" id="ARBA00022723"/>
    </source>
</evidence>
<dbReference type="SUPFAM" id="SSF57850">
    <property type="entry name" value="RING/U-box"/>
    <property type="match status" value="1"/>
</dbReference>
<dbReference type="InterPro" id="IPR013083">
    <property type="entry name" value="Znf_RING/FYVE/PHD"/>
</dbReference>
<dbReference type="EMBL" id="CVRI01000047">
    <property type="protein sequence ID" value="CRK98378.1"/>
    <property type="molecule type" value="Genomic_DNA"/>
</dbReference>
<dbReference type="GO" id="GO:0016020">
    <property type="term" value="C:membrane"/>
    <property type="evidence" value="ECO:0007669"/>
    <property type="project" value="UniProtKB-SubCell"/>
</dbReference>
<gene>
    <name evidence="15" type="ORF">CLUMA_CG011737</name>
</gene>
<proteinExistence type="predicted"/>
<dbReference type="GO" id="GO:0008270">
    <property type="term" value="F:zinc ion binding"/>
    <property type="evidence" value="ECO:0007669"/>
    <property type="project" value="UniProtKB-KW"/>
</dbReference>
<dbReference type="GO" id="GO:0061630">
    <property type="term" value="F:ubiquitin protein ligase activity"/>
    <property type="evidence" value="ECO:0007669"/>
    <property type="project" value="UniProtKB-EC"/>
</dbReference>
<evidence type="ECO:0000256" key="3">
    <source>
        <dbReference type="ARBA" id="ARBA00012483"/>
    </source>
</evidence>
<evidence type="ECO:0000256" key="4">
    <source>
        <dbReference type="ARBA" id="ARBA00022679"/>
    </source>
</evidence>
<dbReference type="Pfam" id="PF13639">
    <property type="entry name" value="zf-RING_2"/>
    <property type="match status" value="1"/>
</dbReference>
<dbReference type="PANTHER" id="PTHR45977">
    <property type="entry name" value="TARGET OF ERK KINASE MPK-1"/>
    <property type="match status" value="1"/>
</dbReference>
<evidence type="ECO:0000256" key="9">
    <source>
        <dbReference type="ARBA" id="ARBA00022833"/>
    </source>
</evidence>
<dbReference type="UniPathway" id="UPA00143"/>
<evidence type="ECO:0000256" key="1">
    <source>
        <dbReference type="ARBA" id="ARBA00000900"/>
    </source>
</evidence>
<dbReference type="AlphaFoldDB" id="A0A1J1IF44"/>
<evidence type="ECO:0000256" key="12">
    <source>
        <dbReference type="PROSITE-ProRule" id="PRU00175"/>
    </source>
</evidence>
<keyword evidence="5" id="KW-0812">Transmembrane</keyword>
<dbReference type="Proteomes" id="UP000183832">
    <property type="component" value="Unassembled WGS sequence"/>
</dbReference>
<comment type="subcellular location">
    <subcellularLocation>
        <location evidence="2">Membrane</location>
        <topology evidence="2">Multi-pass membrane protein</topology>
    </subcellularLocation>
</comment>
<evidence type="ECO:0000313" key="16">
    <source>
        <dbReference type="Proteomes" id="UP000183832"/>
    </source>
</evidence>
<feature type="region of interest" description="Disordered" evidence="13">
    <location>
        <begin position="1"/>
        <end position="83"/>
    </location>
</feature>
<dbReference type="OrthoDB" id="21204at2759"/>
<keyword evidence="11" id="KW-0472">Membrane</keyword>
<dbReference type="SMART" id="SM00184">
    <property type="entry name" value="RING"/>
    <property type="match status" value="1"/>
</dbReference>
<evidence type="ECO:0000256" key="13">
    <source>
        <dbReference type="SAM" id="MobiDB-lite"/>
    </source>
</evidence>
<evidence type="ECO:0000256" key="10">
    <source>
        <dbReference type="ARBA" id="ARBA00022989"/>
    </source>
</evidence>
<dbReference type="InterPro" id="IPR001841">
    <property type="entry name" value="Znf_RING"/>
</dbReference>
<dbReference type="GO" id="GO:0006511">
    <property type="term" value="P:ubiquitin-dependent protein catabolic process"/>
    <property type="evidence" value="ECO:0007669"/>
    <property type="project" value="TreeGrafter"/>
</dbReference>
<dbReference type="GO" id="GO:0016567">
    <property type="term" value="P:protein ubiquitination"/>
    <property type="evidence" value="ECO:0007669"/>
    <property type="project" value="UniProtKB-UniPathway"/>
</dbReference>
<keyword evidence="9" id="KW-0862">Zinc</keyword>
<evidence type="ECO:0000256" key="11">
    <source>
        <dbReference type="ARBA" id="ARBA00023136"/>
    </source>
</evidence>